<evidence type="ECO:0000256" key="6">
    <source>
        <dbReference type="SAM" id="Phobius"/>
    </source>
</evidence>
<dbReference type="SMART" id="SM00304">
    <property type="entry name" value="HAMP"/>
    <property type="match status" value="1"/>
</dbReference>
<feature type="domain" description="Methyl-accepting transducer" evidence="7">
    <location>
        <begin position="302"/>
        <end position="517"/>
    </location>
</feature>
<reference evidence="9 10" key="1">
    <citation type="submission" date="2018-10" db="EMBL/GenBank/DDBJ databases">
        <title>Genomic Encyclopedia of Archaeal and Bacterial Type Strains, Phase II (KMG-II): from individual species to whole genera.</title>
        <authorList>
            <person name="Goeker M."/>
        </authorList>
    </citation>
    <scope>NUCLEOTIDE SEQUENCE [LARGE SCALE GENOMIC DNA]</scope>
    <source>
        <strain evidence="9 10">DSM 45657</strain>
    </source>
</reference>
<feature type="domain" description="HAMP" evidence="8">
    <location>
        <begin position="231"/>
        <end position="283"/>
    </location>
</feature>
<dbReference type="Pfam" id="PF00672">
    <property type="entry name" value="HAMP"/>
    <property type="match status" value="1"/>
</dbReference>
<dbReference type="PRINTS" id="PR00260">
    <property type="entry name" value="CHEMTRNSDUCR"/>
</dbReference>
<gene>
    <name evidence="9" type="ORF">CLV68_2911</name>
</gene>
<comment type="caution">
    <text evidence="9">The sequence shown here is derived from an EMBL/GenBank/DDBJ whole genome shotgun (WGS) entry which is preliminary data.</text>
</comment>
<evidence type="ECO:0000259" key="8">
    <source>
        <dbReference type="PROSITE" id="PS50885"/>
    </source>
</evidence>
<dbReference type="InterPro" id="IPR024478">
    <property type="entry name" value="HlyB_4HB_MCP"/>
</dbReference>
<evidence type="ECO:0000256" key="1">
    <source>
        <dbReference type="ARBA" id="ARBA00022692"/>
    </source>
</evidence>
<dbReference type="SUPFAM" id="SSF58104">
    <property type="entry name" value="Methyl-accepting chemotaxis protein (MCP) signaling domain"/>
    <property type="match status" value="1"/>
</dbReference>
<evidence type="ECO:0000313" key="10">
    <source>
        <dbReference type="Proteomes" id="UP000282454"/>
    </source>
</evidence>
<dbReference type="PANTHER" id="PTHR32089:SF112">
    <property type="entry name" value="LYSOZYME-LIKE PROTEIN-RELATED"/>
    <property type="match status" value="1"/>
</dbReference>
<evidence type="ECO:0000259" key="7">
    <source>
        <dbReference type="PROSITE" id="PS50111"/>
    </source>
</evidence>
<dbReference type="Gene3D" id="1.10.287.950">
    <property type="entry name" value="Methyl-accepting chemotaxis protein"/>
    <property type="match status" value="1"/>
</dbReference>
<dbReference type="PROSITE" id="PS50885">
    <property type="entry name" value="HAMP"/>
    <property type="match status" value="1"/>
</dbReference>
<comment type="similarity">
    <text evidence="4">Belongs to the methyl-accepting chemotaxis (MCP) protein family.</text>
</comment>
<dbReference type="GO" id="GO:0016020">
    <property type="term" value="C:membrane"/>
    <property type="evidence" value="ECO:0007669"/>
    <property type="project" value="InterPro"/>
</dbReference>
<feature type="transmembrane region" description="Helical" evidence="6">
    <location>
        <begin position="209"/>
        <end position="230"/>
    </location>
</feature>
<dbReference type="CDD" id="cd06225">
    <property type="entry name" value="HAMP"/>
    <property type="match status" value="1"/>
</dbReference>
<sequence length="546" mass="57022">MWGWSGDETKGRLMAAGRRGGVLGRFKDLPVTVKIFSAVAVVLVAFAAVVGLSLTGTGQLTDGARAVYDRGVHATQTLAKVRADILTDRNFMLNYYMSDAEWRPKNKQAMSALDAEIEATFTSYATETADSATLTALRTTWKSYLTVRDQEILPAADTNNLNAFWDGYNKSEELTTTLDKQLDTLTTAQANAAAQAAADVADTGDRTNAWILSGAGIGLVLGLLLAWLVARAVTVPLRRVTAVLEAVGDGDLTRRADVSSRDEVGQMASALNRATDSMLDTVRTIGSNAAALTGSSRDMATAGDILARGAAQTADRAGAVRQAAQDVSLHVQTLATASEEMGASIREIASNASDAARVASDAVASAQETTEIVGKLGESSTEIGNIVKVITSIAEQTNLLALNATIEAARAGDAGKGFAVVASEVKDLAQETARATENIATRVQTIQGETSSAVGAIERISQIIHRISDYQTTIASAVEEQTATTSEMSRSVSEAAAGADAIAQTVTDVAEAASSTSDTVSASRETADSLATMAGELNNVVTRFRV</sequence>
<dbReference type="AlphaFoldDB" id="A0A421BD87"/>
<proteinExistence type="inferred from homology"/>
<evidence type="ECO:0000313" key="9">
    <source>
        <dbReference type="EMBL" id="RLK62354.1"/>
    </source>
</evidence>
<dbReference type="EMBL" id="RCDD01000001">
    <property type="protein sequence ID" value="RLK62354.1"/>
    <property type="molecule type" value="Genomic_DNA"/>
</dbReference>
<evidence type="ECO:0000256" key="5">
    <source>
        <dbReference type="PROSITE-ProRule" id="PRU00284"/>
    </source>
</evidence>
<feature type="transmembrane region" description="Helical" evidence="6">
    <location>
        <begin position="35"/>
        <end position="55"/>
    </location>
</feature>
<accession>A0A421BD87</accession>
<keyword evidence="1 6" id="KW-0812">Transmembrane</keyword>
<evidence type="ECO:0000256" key="2">
    <source>
        <dbReference type="ARBA" id="ARBA00022989"/>
    </source>
</evidence>
<keyword evidence="3 5" id="KW-0807">Transducer</keyword>
<evidence type="ECO:0000256" key="4">
    <source>
        <dbReference type="ARBA" id="ARBA00029447"/>
    </source>
</evidence>
<dbReference type="GO" id="GO:0007165">
    <property type="term" value="P:signal transduction"/>
    <property type="evidence" value="ECO:0007669"/>
    <property type="project" value="UniProtKB-KW"/>
</dbReference>
<name>A0A421BD87_9PSEU</name>
<organism evidence="9 10">
    <name type="scientific">Actinokineospora cianjurensis</name>
    <dbReference type="NCBI Taxonomy" id="585224"/>
    <lineage>
        <taxon>Bacteria</taxon>
        <taxon>Bacillati</taxon>
        <taxon>Actinomycetota</taxon>
        <taxon>Actinomycetes</taxon>
        <taxon>Pseudonocardiales</taxon>
        <taxon>Pseudonocardiaceae</taxon>
        <taxon>Actinokineospora</taxon>
    </lineage>
</organism>
<keyword evidence="6" id="KW-0472">Membrane</keyword>
<keyword evidence="2 6" id="KW-1133">Transmembrane helix</keyword>
<dbReference type="SMART" id="SM00283">
    <property type="entry name" value="MA"/>
    <property type="match status" value="1"/>
</dbReference>
<dbReference type="GO" id="GO:0004888">
    <property type="term" value="F:transmembrane signaling receptor activity"/>
    <property type="evidence" value="ECO:0007669"/>
    <property type="project" value="InterPro"/>
</dbReference>
<dbReference type="InterPro" id="IPR004089">
    <property type="entry name" value="MCPsignal_dom"/>
</dbReference>
<dbReference type="Pfam" id="PF12729">
    <property type="entry name" value="4HB_MCP_1"/>
    <property type="match status" value="1"/>
</dbReference>
<dbReference type="InterPro" id="IPR003660">
    <property type="entry name" value="HAMP_dom"/>
</dbReference>
<dbReference type="InterPro" id="IPR004090">
    <property type="entry name" value="Chemotax_Me-accpt_rcpt"/>
</dbReference>
<protein>
    <submittedName>
        <fullName evidence="9">Methyl-accepting chemotaxis protein</fullName>
    </submittedName>
</protein>
<dbReference type="GO" id="GO:0006935">
    <property type="term" value="P:chemotaxis"/>
    <property type="evidence" value="ECO:0007669"/>
    <property type="project" value="InterPro"/>
</dbReference>
<dbReference type="Proteomes" id="UP000282454">
    <property type="component" value="Unassembled WGS sequence"/>
</dbReference>
<dbReference type="Pfam" id="PF00015">
    <property type="entry name" value="MCPsignal"/>
    <property type="match status" value="1"/>
</dbReference>
<evidence type="ECO:0000256" key="3">
    <source>
        <dbReference type="ARBA" id="ARBA00023224"/>
    </source>
</evidence>
<dbReference type="PROSITE" id="PS50111">
    <property type="entry name" value="CHEMOTAXIS_TRANSDUC_2"/>
    <property type="match status" value="1"/>
</dbReference>
<dbReference type="PANTHER" id="PTHR32089">
    <property type="entry name" value="METHYL-ACCEPTING CHEMOTAXIS PROTEIN MCPB"/>
    <property type="match status" value="1"/>
</dbReference>
<keyword evidence="10" id="KW-1185">Reference proteome</keyword>